<organism evidence="1 2">
    <name type="scientific">Hominifimenecus microfluidus</name>
    <dbReference type="NCBI Taxonomy" id="2885348"/>
    <lineage>
        <taxon>Bacteria</taxon>
        <taxon>Bacillati</taxon>
        <taxon>Bacillota</taxon>
        <taxon>Clostridia</taxon>
        <taxon>Lachnospirales</taxon>
        <taxon>Lachnospiraceae</taxon>
        <taxon>Hominifimenecus</taxon>
    </lineage>
</organism>
<comment type="caution">
    <text evidence="1">The sequence shown here is derived from an EMBL/GenBank/DDBJ whole genome shotgun (WGS) entry which is preliminary data.</text>
</comment>
<dbReference type="RefSeq" id="WP_308454092.1">
    <property type="nucleotide sequence ID" value="NZ_JAJEQR010000032.1"/>
</dbReference>
<dbReference type="Proteomes" id="UP001198182">
    <property type="component" value="Unassembled WGS sequence"/>
</dbReference>
<dbReference type="EMBL" id="JAJEQR010000032">
    <property type="protein sequence ID" value="MCC2231571.1"/>
    <property type="molecule type" value="Genomic_DNA"/>
</dbReference>
<name>A0AAE3ECM2_9FIRM</name>
<protein>
    <submittedName>
        <fullName evidence="1">Small, acid-soluble spore protein, alpha/beta type</fullName>
    </submittedName>
</protein>
<reference evidence="1" key="1">
    <citation type="submission" date="2021-10" db="EMBL/GenBank/DDBJ databases">
        <title>Anaerobic single-cell dispensing facilitates the cultivation of human gut bacteria.</title>
        <authorList>
            <person name="Afrizal A."/>
        </authorList>
    </citation>
    <scope>NUCLEOTIDE SEQUENCE</scope>
    <source>
        <strain evidence="1">CLA-AA-H215</strain>
    </source>
</reference>
<evidence type="ECO:0000313" key="2">
    <source>
        <dbReference type="Proteomes" id="UP001198182"/>
    </source>
</evidence>
<sequence length="72" mass="8202">MSKKKERKIDLNDLTPEEACKLEIAEEIGVYDKVMEGGWRVLSAKESGRIGGILSKRKRAREKQEAQNEKAK</sequence>
<proteinExistence type="predicted"/>
<keyword evidence="2" id="KW-1185">Reference proteome</keyword>
<accession>A0AAE3ECM2</accession>
<dbReference type="GO" id="GO:0006265">
    <property type="term" value="P:DNA topological change"/>
    <property type="evidence" value="ECO:0007669"/>
    <property type="project" value="InterPro"/>
</dbReference>
<dbReference type="Pfam" id="PF00269">
    <property type="entry name" value="SASP"/>
    <property type="match status" value="1"/>
</dbReference>
<dbReference type="InterPro" id="IPR001448">
    <property type="entry name" value="SASP_alpha/beta-type"/>
</dbReference>
<gene>
    <name evidence="1" type="ORF">LKD81_11260</name>
</gene>
<dbReference type="GO" id="GO:0003690">
    <property type="term" value="F:double-stranded DNA binding"/>
    <property type="evidence" value="ECO:0007669"/>
    <property type="project" value="InterPro"/>
</dbReference>
<dbReference type="AlphaFoldDB" id="A0AAE3ECM2"/>
<evidence type="ECO:0000313" key="1">
    <source>
        <dbReference type="EMBL" id="MCC2231571.1"/>
    </source>
</evidence>